<feature type="domain" description="C-CAP/cofactor C-like" evidence="3">
    <location>
        <begin position="307"/>
        <end position="452"/>
    </location>
</feature>
<dbReference type="InterPro" id="IPR017901">
    <property type="entry name" value="C-CAP_CF_C-like"/>
</dbReference>
<dbReference type="InterPro" id="IPR016098">
    <property type="entry name" value="CAP/MinC_C"/>
</dbReference>
<feature type="region of interest" description="Disordered" evidence="2">
    <location>
        <begin position="634"/>
        <end position="655"/>
    </location>
</feature>
<evidence type="ECO:0000256" key="1">
    <source>
        <dbReference type="ARBA" id="ARBA00008848"/>
    </source>
</evidence>
<organism evidence="4 5">
    <name type="scientific">Gonium pectorale</name>
    <name type="common">Green alga</name>
    <dbReference type="NCBI Taxonomy" id="33097"/>
    <lineage>
        <taxon>Eukaryota</taxon>
        <taxon>Viridiplantae</taxon>
        <taxon>Chlorophyta</taxon>
        <taxon>core chlorophytes</taxon>
        <taxon>Chlorophyceae</taxon>
        <taxon>CS clade</taxon>
        <taxon>Chlamydomonadales</taxon>
        <taxon>Volvocaceae</taxon>
        <taxon>Gonium</taxon>
    </lineage>
</organism>
<dbReference type="STRING" id="33097.A0A150GU04"/>
<gene>
    <name evidence="4" type="ORF">GPECTOR_7g1240</name>
</gene>
<dbReference type="Pfam" id="PF07986">
    <property type="entry name" value="TBCC"/>
    <property type="match status" value="1"/>
</dbReference>
<dbReference type="PROSITE" id="PS51329">
    <property type="entry name" value="C_CAP_COFACTOR_C"/>
    <property type="match status" value="1"/>
</dbReference>
<reference evidence="5" key="1">
    <citation type="journal article" date="2016" name="Nat. Commun.">
        <title>The Gonium pectorale genome demonstrates co-option of cell cycle regulation during the evolution of multicellularity.</title>
        <authorList>
            <person name="Hanschen E.R."/>
            <person name="Marriage T.N."/>
            <person name="Ferris P.J."/>
            <person name="Hamaji T."/>
            <person name="Toyoda A."/>
            <person name="Fujiyama A."/>
            <person name="Neme R."/>
            <person name="Noguchi H."/>
            <person name="Minakuchi Y."/>
            <person name="Suzuki M."/>
            <person name="Kawai-Toyooka H."/>
            <person name="Smith D.R."/>
            <person name="Sparks H."/>
            <person name="Anderson J."/>
            <person name="Bakaric R."/>
            <person name="Luria V."/>
            <person name="Karger A."/>
            <person name="Kirschner M.W."/>
            <person name="Durand P.M."/>
            <person name="Michod R.E."/>
            <person name="Nozaki H."/>
            <person name="Olson B.J."/>
        </authorList>
    </citation>
    <scope>NUCLEOTIDE SEQUENCE [LARGE SCALE GENOMIC DNA]</scope>
    <source>
        <strain evidence="5">NIES-2863</strain>
    </source>
</reference>
<evidence type="ECO:0000313" key="4">
    <source>
        <dbReference type="EMBL" id="KXZ53345.1"/>
    </source>
</evidence>
<dbReference type="AlphaFoldDB" id="A0A150GU04"/>
<comment type="similarity">
    <text evidence="1">Belongs to the TBCC family.</text>
</comment>
<dbReference type="PANTHER" id="PTHR16052:SF0">
    <property type="entry name" value="TBCC DOMAIN-CONTAINING PROTEIN 1"/>
    <property type="match status" value="1"/>
</dbReference>
<dbReference type="OrthoDB" id="427777at2759"/>
<protein>
    <recommendedName>
        <fullName evidence="3">C-CAP/cofactor C-like domain-containing protein</fullName>
    </recommendedName>
</protein>
<dbReference type="Proteomes" id="UP000075714">
    <property type="component" value="Unassembled WGS sequence"/>
</dbReference>
<dbReference type="Gene3D" id="2.160.20.70">
    <property type="match status" value="1"/>
</dbReference>
<dbReference type="PANTHER" id="PTHR16052">
    <property type="entry name" value="TBCC DOMAIN-CONTAINING PROTEIN 1"/>
    <property type="match status" value="1"/>
</dbReference>
<sequence>MQPRREVWEYGALPLQSLCPQLDGIQTLQSFHGKLFSRSKAGSQGQRLVSPADVSQVLELTTSQTEVLVEILSALSYSTSTDAAATPSAGGPPPPAATPAASGDDLPLHELSLFLLAQLYCREAQRADAVEYWPDPGSSGFAAAAAAGGFGANQELLSPTRRSQPGGRSLTRQQLQSHLRASLMASRGFGDYLRRNLRTCLELVLEAWPPGPASRVSTRELDRLGFVLASRGGGLAQEPLSVAMGLAPPARPLAGVAAPQPAPPMALDAAVSSLRSLWQEESVDSPRLLTLSSSLSASGSLPAALSPSPKFQRAMGMVAPAGQVDDRAVCGVYRGTVVRGEGDLPGGEVRISDCHEAVIYILAPLQAALVSGCSDCTVVLGAVGRLLRVERCDKVQVIAATGRLLVSACHDCSFNVGTPRPPCLIGDNRFIRLGPHNTRYERQVAHAREVGLRCDLPNRFDSPVVLAAKDRKSMSGATPSSPRVGMGVGLATASSIGSAAAAKACFTLQPVDEFLPFVVPFVGGNGPLAGGAAPALASRWSSLAASSQRGSLPGPLYLFPLPPDYERALQRRLGLTHDMRAKFKQAGLTKDKERELNDAIQGYFKEWLVASNLLRQIYDLSTLEKEELAAAASAGATGGPGSLNLSPLPAPAGLG</sequence>
<name>A0A150GU04_GONPE</name>
<evidence type="ECO:0000313" key="5">
    <source>
        <dbReference type="Proteomes" id="UP000075714"/>
    </source>
</evidence>
<accession>A0A150GU04</accession>
<dbReference type="EMBL" id="LSYV01000008">
    <property type="protein sequence ID" value="KXZ53345.1"/>
    <property type="molecule type" value="Genomic_DNA"/>
</dbReference>
<evidence type="ECO:0000256" key="2">
    <source>
        <dbReference type="SAM" id="MobiDB-lite"/>
    </source>
</evidence>
<evidence type="ECO:0000259" key="3">
    <source>
        <dbReference type="PROSITE" id="PS51329"/>
    </source>
</evidence>
<dbReference type="InterPro" id="IPR012945">
    <property type="entry name" value="Tubulin-bd_cofactor_C_dom"/>
</dbReference>
<keyword evidence="5" id="KW-1185">Reference proteome</keyword>
<dbReference type="InterPro" id="IPR039589">
    <property type="entry name" value="TBCC1"/>
</dbReference>
<proteinExistence type="inferred from homology"/>
<feature type="region of interest" description="Disordered" evidence="2">
    <location>
        <begin position="82"/>
        <end position="103"/>
    </location>
</feature>
<comment type="caution">
    <text evidence="4">The sequence shown here is derived from an EMBL/GenBank/DDBJ whole genome shotgun (WGS) entry which is preliminary data.</text>
</comment>